<evidence type="ECO:0000256" key="1">
    <source>
        <dbReference type="ARBA" id="ARBA00007529"/>
    </source>
</evidence>
<dbReference type="SFLD" id="SFLDS00028">
    <property type="entry name" value="Proline_Racemase"/>
    <property type="match status" value="1"/>
</dbReference>
<feature type="active site" description="Proton acceptor" evidence="2">
    <location>
        <position position="91"/>
    </location>
</feature>
<accession>A0A9W8PD83</accession>
<evidence type="ECO:0000313" key="3">
    <source>
        <dbReference type="EMBL" id="KAJ4002805.1"/>
    </source>
</evidence>
<dbReference type="PANTHER" id="PTHR33442:SF5">
    <property type="entry name" value="BIFUNCTIONAL TRANS-3-HYDROXY-L-PROLINE DEHYDRATASE_2-EPIMERASE"/>
    <property type="match status" value="1"/>
</dbReference>
<comment type="similarity">
    <text evidence="1">Belongs to the proline racemase family.</text>
</comment>
<dbReference type="Gene3D" id="3.10.310.10">
    <property type="entry name" value="Diaminopimelate Epimerase, Chain A, domain 1"/>
    <property type="match status" value="2"/>
</dbReference>
<feature type="active site" description="Proton donor" evidence="2">
    <location>
        <position position="258"/>
    </location>
</feature>
<sequence>MPTLRYISIVGCQAEGEVGDVIIGGVRDVPGKTMYEKSKHCLNHEDDLQQLLLNEPRGRSSMNTNLLLPATNPRADVGFLIMESTEYAPMSGSNSMCTATVLREIGMVLMKEPVTKLVLDTAAGLITATAQCEAGKCKSVSIDNVPSFVDKLDLPVQVPGIGTVLVDIAWGGMWYAIVKASSLGLKVESASGARLVEVGEQVKIAIQAQYTPIHPENPDIRGVTVLSITEDLKIEEDASKAAKNTVVVSPGRLDRSPCGTGTCARMAVLHARGQLKVGETFKHRSIIGTEFTSHIRGATQVGEYQAVLPTIQGRAWITSYKQIVLDPSDPFPTGFQVGDQWHVPSTEVHNWTDNNEWLFGQYIWKRWIELVCI</sequence>
<evidence type="ECO:0000256" key="2">
    <source>
        <dbReference type="PIRSR" id="PIRSR029792-1"/>
    </source>
</evidence>
<dbReference type="Proteomes" id="UP001152130">
    <property type="component" value="Unassembled WGS sequence"/>
</dbReference>
<organism evidence="3 4">
    <name type="scientific">Fusarium irregulare</name>
    <dbReference type="NCBI Taxonomy" id="2494466"/>
    <lineage>
        <taxon>Eukaryota</taxon>
        <taxon>Fungi</taxon>
        <taxon>Dikarya</taxon>
        <taxon>Ascomycota</taxon>
        <taxon>Pezizomycotina</taxon>
        <taxon>Sordariomycetes</taxon>
        <taxon>Hypocreomycetidae</taxon>
        <taxon>Hypocreales</taxon>
        <taxon>Nectriaceae</taxon>
        <taxon>Fusarium</taxon>
        <taxon>Fusarium incarnatum-equiseti species complex</taxon>
    </lineage>
</organism>
<reference evidence="3" key="1">
    <citation type="submission" date="2022-10" db="EMBL/GenBank/DDBJ databases">
        <title>Fusarium specimens isolated from Avocado Roots.</title>
        <authorList>
            <person name="Stajich J."/>
            <person name="Roper C."/>
            <person name="Heimlech-Rivalta G."/>
        </authorList>
    </citation>
    <scope>NUCLEOTIDE SEQUENCE</scope>
    <source>
        <strain evidence="3">CF00143</strain>
    </source>
</reference>
<evidence type="ECO:0008006" key="5">
    <source>
        <dbReference type="Google" id="ProtNLM"/>
    </source>
</evidence>
<protein>
    <recommendedName>
        <fullName evidence="5">Proline racemase</fullName>
    </recommendedName>
</protein>
<comment type="caution">
    <text evidence="3">The sequence shown here is derived from an EMBL/GenBank/DDBJ whole genome shotgun (WGS) entry which is preliminary data.</text>
</comment>
<keyword evidence="4" id="KW-1185">Reference proteome</keyword>
<dbReference type="PIRSF" id="PIRSF029792">
    <property type="entry name" value="Pro_racemase"/>
    <property type="match status" value="1"/>
</dbReference>
<dbReference type="AlphaFoldDB" id="A0A9W8PD83"/>
<dbReference type="OrthoDB" id="6409228at2759"/>
<dbReference type="InterPro" id="IPR008794">
    <property type="entry name" value="Pro_racemase_fam"/>
</dbReference>
<evidence type="ECO:0000313" key="4">
    <source>
        <dbReference type="Proteomes" id="UP001152130"/>
    </source>
</evidence>
<name>A0A9W8PD83_9HYPO</name>
<dbReference type="FunFam" id="3.10.310.10:FF:000005">
    <property type="entry name" value="Proline racemase"/>
    <property type="match status" value="1"/>
</dbReference>
<dbReference type="Pfam" id="PF05544">
    <property type="entry name" value="Pro_racemase"/>
    <property type="match status" value="1"/>
</dbReference>
<dbReference type="SUPFAM" id="SSF54506">
    <property type="entry name" value="Diaminopimelate epimerase-like"/>
    <property type="match status" value="1"/>
</dbReference>
<dbReference type="GO" id="GO:0047580">
    <property type="term" value="F:4-hydroxyproline epimerase activity"/>
    <property type="evidence" value="ECO:0007669"/>
    <property type="project" value="TreeGrafter"/>
</dbReference>
<gene>
    <name evidence="3" type="ORF">NW766_012739</name>
</gene>
<dbReference type="PANTHER" id="PTHR33442">
    <property type="entry name" value="TRANS-3-HYDROXY-L-PROLINE DEHYDRATASE"/>
    <property type="match status" value="1"/>
</dbReference>
<dbReference type="EMBL" id="JAPDHF010000030">
    <property type="protein sequence ID" value="KAJ4002805.1"/>
    <property type="molecule type" value="Genomic_DNA"/>
</dbReference>
<proteinExistence type="inferred from homology"/>